<gene>
    <name evidence="1" type="ORF">BRAFLDRAFT_79381</name>
</gene>
<protein>
    <submittedName>
        <fullName evidence="1">Uncharacterized protein</fullName>
    </submittedName>
</protein>
<sequence length="191" mass="21663">MAANTSIMENCFVYPRAFDHNREFKIKDNDVKGCHDLRYLLEAQSKGLIVAAVVKLPGDDLPEGVYTVLLTWRADVEGPTNYPRKKKPEKKVAQEQLNVSSEVWKMVLCDCAKSKKSHSSAQSSKAGCTRLGVLFKFQPVVKTVYDPAVWSDKRLADCCKRAYEESTSMGRMFMYLGNMSFGGLRYWIKTQ</sequence>
<dbReference type="AlphaFoldDB" id="C3YGN5"/>
<dbReference type="InParanoid" id="C3YGN5"/>
<organism>
    <name type="scientific">Branchiostoma floridae</name>
    <name type="common">Florida lancelet</name>
    <name type="synonym">Amphioxus</name>
    <dbReference type="NCBI Taxonomy" id="7739"/>
    <lineage>
        <taxon>Eukaryota</taxon>
        <taxon>Metazoa</taxon>
        <taxon>Chordata</taxon>
        <taxon>Cephalochordata</taxon>
        <taxon>Leptocardii</taxon>
        <taxon>Amphioxiformes</taxon>
        <taxon>Branchiostomatidae</taxon>
        <taxon>Branchiostoma</taxon>
    </lineage>
</organism>
<proteinExistence type="predicted"/>
<evidence type="ECO:0000313" key="1">
    <source>
        <dbReference type="EMBL" id="EEN60545.1"/>
    </source>
</evidence>
<accession>C3YGN5</accession>
<name>C3YGN5_BRAFL</name>
<reference evidence="1" key="1">
    <citation type="journal article" date="2008" name="Nature">
        <title>The amphioxus genome and the evolution of the chordate karyotype.</title>
        <authorList>
            <consortium name="US DOE Joint Genome Institute (JGI-PGF)"/>
            <person name="Putnam N.H."/>
            <person name="Butts T."/>
            <person name="Ferrier D.E.K."/>
            <person name="Furlong R.F."/>
            <person name="Hellsten U."/>
            <person name="Kawashima T."/>
            <person name="Robinson-Rechavi M."/>
            <person name="Shoguchi E."/>
            <person name="Terry A."/>
            <person name="Yu J.-K."/>
            <person name="Benito-Gutierrez E.L."/>
            <person name="Dubchak I."/>
            <person name="Garcia-Fernandez J."/>
            <person name="Gibson-Brown J.J."/>
            <person name="Grigoriev I.V."/>
            <person name="Horton A.C."/>
            <person name="de Jong P.J."/>
            <person name="Jurka J."/>
            <person name="Kapitonov V.V."/>
            <person name="Kohara Y."/>
            <person name="Kuroki Y."/>
            <person name="Lindquist E."/>
            <person name="Lucas S."/>
            <person name="Osoegawa K."/>
            <person name="Pennacchio L.A."/>
            <person name="Salamov A.A."/>
            <person name="Satou Y."/>
            <person name="Sauka-Spengler T."/>
            <person name="Schmutz J."/>
            <person name="Shin-I T."/>
            <person name="Toyoda A."/>
            <person name="Bronner-Fraser M."/>
            <person name="Fujiyama A."/>
            <person name="Holland L.Z."/>
            <person name="Holland P.W.H."/>
            <person name="Satoh N."/>
            <person name="Rokhsar D.S."/>
        </authorList>
    </citation>
    <scope>NUCLEOTIDE SEQUENCE [LARGE SCALE GENOMIC DNA]</scope>
    <source>
        <strain evidence="1">S238N-H82</strain>
        <tissue evidence="1">Testes</tissue>
    </source>
</reference>
<dbReference type="EMBL" id="GG666512">
    <property type="protein sequence ID" value="EEN60545.1"/>
    <property type="molecule type" value="Genomic_DNA"/>
</dbReference>